<organism evidence="2 3">
    <name type="scientific">Knoellia remsis</name>
    <dbReference type="NCBI Taxonomy" id="407159"/>
    <lineage>
        <taxon>Bacteria</taxon>
        <taxon>Bacillati</taxon>
        <taxon>Actinomycetota</taxon>
        <taxon>Actinomycetes</taxon>
        <taxon>Micrococcales</taxon>
        <taxon>Intrasporangiaceae</taxon>
        <taxon>Knoellia</taxon>
    </lineage>
</organism>
<dbReference type="Proteomes" id="UP000237822">
    <property type="component" value="Unassembled WGS sequence"/>
</dbReference>
<feature type="chain" id="PRO_5015561222" evidence="1">
    <location>
        <begin position="29"/>
        <end position="222"/>
    </location>
</feature>
<keyword evidence="3" id="KW-1185">Reference proteome</keyword>
<feature type="signal peptide" evidence="1">
    <location>
        <begin position="1"/>
        <end position="28"/>
    </location>
</feature>
<protein>
    <submittedName>
        <fullName evidence="2">Uncharacterized protein</fullName>
    </submittedName>
</protein>
<dbReference type="AlphaFoldDB" id="A0A2T0UJR5"/>
<evidence type="ECO:0000256" key="1">
    <source>
        <dbReference type="SAM" id="SignalP"/>
    </source>
</evidence>
<name>A0A2T0UJR5_9MICO</name>
<proteinExistence type="predicted"/>
<comment type="caution">
    <text evidence="2">The sequence shown here is derived from an EMBL/GenBank/DDBJ whole genome shotgun (WGS) entry which is preliminary data.</text>
</comment>
<reference evidence="2 3" key="1">
    <citation type="submission" date="2018-03" db="EMBL/GenBank/DDBJ databases">
        <title>Genomic Encyclopedia of Archaeal and Bacterial Type Strains, Phase II (KMG-II): from individual species to whole genera.</title>
        <authorList>
            <person name="Goeker M."/>
        </authorList>
    </citation>
    <scope>NUCLEOTIDE SEQUENCE [LARGE SCALE GENOMIC DNA]</scope>
    <source>
        <strain evidence="2 3">ATCC BAA-1496</strain>
    </source>
</reference>
<evidence type="ECO:0000313" key="2">
    <source>
        <dbReference type="EMBL" id="PRY58162.1"/>
    </source>
</evidence>
<accession>A0A2T0UJR5</accession>
<keyword evidence="1" id="KW-0732">Signal</keyword>
<evidence type="ECO:0000313" key="3">
    <source>
        <dbReference type="Proteomes" id="UP000237822"/>
    </source>
</evidence>
<dbReference type="EMBL" id="PVTI01000013">
    <property type="protein sequence ID" value="PRY58162.1"/>
    <property type="molecule type" value="Genomic_DNA"/>
</dbReference>
<gene>
    <name evidence="2" type="ORF">BCF74_11386</name>
</gene>
<sequence length="222" mass="24017">MNGFRRTLIAVLGAIACLLGLAAQTASASGLADTSTGPEGTTVTRAQIIERLNPSERAKFMALSEAEQRRSVEVVSDPDFAVPGREAAVAKKYPGAATRVATSESANPTDVQQASAMAGTRNSWYKQWWTFLGVTYASVQTTAQYQTSGARAYGIEYCQGSYTNLVPGRQISYWPSYTNNSDGTITCRTNWTVIKAGIQEVNGVQGFRVNGYGTFIRKWSID</sequence>
<dbReference type="PROSITE" id="PS51257">
    <property type="entry name" value="PROKAR_LIPOPROTEIN"/>
    <property type="match status" value="1"/>
</dbReference>